<dbReference type="InterPro" id="IPR022641">
    <property type="entry name" value="CheR_N"/>
</dbReference>
<dbReference type="PRINTS" id="PR00996">
    <property type="entry name" value="CHERMTFRASE"/>
</dbReference>
<dbReference type="Proteomes" id="UP000503096">
    <property type="component" value="Chromosome"/>
</dbReference>
<dbReference type="EC" id="2.1.1.80" evidence="5"/>
<keyword evidence="4 5" id="KW-0949">S-adenosyl-L-methionine</keyword>
<protein>
    <recommendedName>
        <fullName evidence="5">Chemotaxis protein methyltransferase</fullName>
        <ecNumber evidence="5">2.1.1.80</ecNumber>
    </recommendedName>
</protein>
<feature type="binding site" evidence="6">
    <location>
        <position position="89"/>
    </location>
    <ligand>
        <name>S-adenosyl-L-methionine</name>
        <dbReference type="ChEBI" id="CHEBI:59789"/>
    </ligand>
</feature>
<evidence type="ECO:0000256" key="6">
    <source>
        <dbReference type="PIRSR" id="PIRSR000410-1"/>
    </source>
</evidence>
<keyword evidence="3 5" id="KW-0808">Transferase</keyword>
<dbReference type="KEGG" id="upl:DSM104440_01851"/>
<dbReference type="InterPro" id="IPR022642">
    <property type="entry name" value="CheR_C"/>
</dbReference>
<evidence type="ECO:0000256" key="2">
    <source>
        <dbReference type="ARBA" id="ARBA00022603"/>
    </source>
</evidence>
<feature type="binding site" evidence="6">
    <location>
        <position position="95"/>
    </location>
    <ligand>
        <name>S-adenosyl-L-methionine</name>
        <dbReference type="ChEBI" id="CHEBI:59789"/>
    </ligand>
</feature>
<comment type="catalytic activity">
    <reaction evidence="1 5">
        <text>L-glutamyl-[protein] + S-adenosyl-L-methionine = [protein]-L-glutamate 5-O-methyl ester + S-adenosyl-L-homocysteine</text>
        <dbReference type="Rhea" id="RHEA:24452"/>
        <dbReference type="Rhea" id="RHEA-COMP:10208"/>
        <dbReference type="Rhea" id="RHEA-COMP:10311"/>
        <dbReference type="ChEBI" id="CHEBI:29973"/>
        <dbReference type="ChEBI" id="CHEBI:57856"/>
        <dbReference type="ChEBI" id="CHEBI:59789"/>
        <dbReference type="ChEBI" id="CHEBI:82795"/>
        <dbReference type="EC" id="2.1.1.80"/>
    </reaction>
</comment>
<evidence type="ECO:0000259" key="7">
    <source>
        <dbReference type="PROSITE" id="PS50123"/>
    </source>
</evidence>
<feature type="binding site" evidence="6">
    <location>
        <position position="91"/>
    </location>
    <ligand>
        <name>S-adenosyl-L-methionine</name>
        <dbReference type="ChEBI" id="CHEBI:59789"/>
    </ligand>
</feature>
<dbReference type="RefSeq" id="WP_171165833.1">
    <property type="nucleotide sequence ID" value="NZ_CP053073.1"/>
</dbReference>
<dbReference type="CDD" id="cd02440">
    <property type="entry name" value="AdoMet_MTases"/>
    <property type="match status" value="1"/>
</dbReference>
<dbReference type="AlphaFoldDB" id="A0A6M4H781"/>
<dbReference type="PANTHER" id="PTHR24422">
    <property type="entry name" value="CHEMOTAXIS PROTEIN METHYLTRANSFERASE"/>
    <property type="match status" value="1"/>
</dbReference>
<dbReference type="InterPro" id="IPR029063">
    <property type="entry name" value="SAM-dependent_MTases_sf"/>
</dbReference>
<feature type="binding site" evidence="6">
    <location>
        <position position="128"/>
    </location>
    <ligand>
        <name>S-adenosyl-L-methionine</name>
        <dbReference type="ChEBI" id="CHEBI:59789"/>
    </ligand>
</feature>
<dbReference type="InterPro" id="IPR050903">
    <property type="entry name" value="Bact_Chemotaxis_MeTrfase"/>
</dbReference>
<dbReference type="SUPFAM" id="SSF53335">
    <property type="entry name" value="S-adenosyl-L-methionine-dependent methyltransferases"/>
    <property type="match status" value="1"/>
</dbReference>
<comment type="function">
    <text evidence="5">Methylation of the membrane-bound methyl-accepting chemotaxis proteins (MCP) to form gamma-glutamyl methyl ester residues in MCP.</text>
</comment>
<evidence type="ECO:0000256" key="3">
    <source>
        <dbReference type="ARBA" id="ARBA00022679"/>
    </source>
</evidence>
<proteinExistence type="predicted"/>
<feature type="binding site" evidence="6">
    <location>
        <begin position="227"/>
        <end position="228"/>
    </location>
    <ligand>
        <name>S-adenosyl-L-methionine</name>
        <dbReference type="ChEBI" id="CHEBI:59789"/>
    </ligand>
</feature>
<feature type="binding site" evidence="6">
    <location>
        <begin position="209"/>
        <end position="210"/>
    </location>
    <ligand>
        <name>S-adenosyl-L-methionine</name>
        <dbReference type="ChEBI" id="CHEBI:59789"/>
    </ligand>
</feature>
<evidence type="ECO:0000256" key="1">
    <source>
        <dbReference type="ARBA" id="ARBA00001541"/>
    </source>
</evidence>
<keyword evidence="9" id="KW-1185">Reference proteome</keyword>
<dbReference type="FunCoup" id="A0A6M4H781">
    <property type="interactions" value="244"/>
</dbReference>
<dbReference type="Pfam" id="PF03705">
    <property type="entry name" value="CheR_N"/>
    <property type="match status" value="1"/>
</dbReference>
<dbReference type="SUPFAM" id="SSF47757">
    <property type="entry name" value="Chemotaxis receptor methyltransferase CheR, N-terminal domain"/>
    <property type="match status" value="1"/>
</dbReference>
<evidence type="ECO:0000256" key="4">
    <source>
        <dbReference type="ARBA" id="ARBA00022691"/>
    </source>
</evidence>
<dbReference type="EMBL" id="CP053073">
    <property type="protein sequence ID" value="QJR15035.1"/>
    <property type="molecule type" value="Genomic_DNA"/>
</dbReference>
<keyword evidence="2 5" id="KW-0489">Methyltransferase</keyword>
<dbReference type="InterPro" id="IPR026024">
    <property type="entry name" value="Chemotaxis_MeTrfase_CheR"/>
</dbReference>
<dbReference type="PIRSF" id="PIRSF000410">
    <property type="entry name" value="CheR"/>
    <property type="match status" value="1"/>
</dbReference>
<feature type="domain" description="CheR-type methyltransferase" evidence="7">
    <location>
        <begin position="14"/>
        <end position="283"/>
    </location>
</feature>
<dbReference type="PANTHER" id="PTHR24422:SF19">
    <property type="entry name" value="CHEMOTAXIS PROTEIN METHYLTRANSFERASE"/>
    <property type="match status" value="1"/>
</dbReference>
<name>A0A6M4H781_9PROT</name>
<dbReference type="InterPro" id="IPR000780">
    <property type="entry name" value="CheR_MeTrfase"/>
</dbReference>
<accession>A0A6M4H781</accession>
<dbReference type="InterPro" id="IPR036804">
    <property type="entry name" value="CheR_N_sf"/>
</dbReference>
<dbReference type="GO" id="GO:0008983">
    <property type="term" value="F:protein-glutamate O-methyltransferase activity"/>
    <property type="evidence" value="ECO:0007669"/>
    <property type="project" value="UniProtKB-EC"/>
</dbReference>
<reference evidence="8 9" key="1">
    <citation type="submission" date="2020-04" db="EMBL/GenBank/DDBJ databases">
        <title>Usitatibacter rugosus gen. nov., sp. nov. and Usitatibacter palustris sp. nov., novel members of Usitatibacteraceae fam. nov. within the order Nitrosomonadales isolated from soil.</title>
        <authorList>
            <person name="Huber K.J."/>
            <person name="Neumann-Schaal M."/>
            <person name="Geppert A."/>
            <person name="Luckner M."/>
            <person name="Wanner G."/>
            <person name="Overmann J."/>
        </authorList>
    </citation>
    <scope>NUCLEOTIDE SEQUENCE [LARGE SCALE GENOMIC DNA]</scope>
    <source>
        <strain evidence="8 9">Swamp67</strain>
    </source>
</reference>
<organism evidence="8 9">
    <name type="scientific">Usitatibacter palustris</name>
    <dbReference type="NCBI Taxonomy" id="2732487"/>
    <lineage>
        <taxon>Bacteria</taxon>
        <taxon>Pseudomonadati</taxon>
        <taxon>Pseudomonadota</taxon>
        <taxon>Betaproteobacteria</taxon>
        <taxon>Nitrosomonadales</taxon>
        <taxon>Usitatibacteraceae</taxon>
        <taxon>Usitatibacter</taxon>
    </lineage>
</organism>
<dbReference type="InParanoid" id="A0A6M4H781"/>
<dbReference type="Gene3D" id="3.40.50.150">
    <property type="entry name" value="Vaccinia Virus protein VP39"/>
    <property type="match status" value="1"/>
</dbReference>
<dbReference type="GO" id="GO:0032259">
    <property type="term" value="P:methylation"/>
    <property type="evidence" value="ECO:0007669"/>
    <property type="project" value="UniProtKB-KW"/>
</dbReference>
<evidence type="ECO:0000313" key="8">
    <source>
        <dbReference type="EMBL" id="QJR15035.1"/>
    </source>
</evidence>
<feature type="binding site" evidence="6">
    <location>
        <position position="151"/>
    </location>
    <ligand>
        <name>S-adenosyl-L-methionine</name>
        <dbReference type="ChEBI" id="CHEBI:59789"/>
    </ligand>
</feature>
<gene>
    <name evidence="8" type="primary">cheR</name>
    <name evidence="8" type="ORF">DSM104440_01851</name>
</gene>
<dbReference type="PROSITE" id="PS50123">
    <property type="entry name" value="CHER"/>
    <property type="match status" value="1"/>
</dbReference>
<sequence length="286" mass="32721">MADTRIEAVAQDRGAGREFNFSLEHFKAISTRIYDFAGIRLTEAKREMVYARLARRLRSLGIDSFDNYIRYLELEPAEWEHCTNALTTNVTAFYREPHHFDILAKHAAEADAMQTYRVWSAGCSSGEEPYTIAMCLAESRPEGRFEVVASDLDTQVIAHGREGIYPLESVMALTAERQKRFFLRGTGRNSGHARVRRELASHVEFLRVNLMDDRWPALGEFDAIFCRNVMIYFDKATQRRLVERYAGLLRPNGLFFAGHAESLLDSGHRFRLRGQTVYELVRGAAA</sequence>
<dbReference type="Gene3D" id="1.10.155.10">
    <property type="entry name" value="Chemotaxis receptor methyltransferase CheR, N-terminal domain"/>
    <property type="match status" value="1"/>
</dbReference>
<evidence type="ECO:0000256" key="5">
    <source>
        <dbReference type="PIRNR" id="PIRNR000410"/>
    </source>
</evidence>
<dbReference type="Pfam" id="PF01739">
    <property type="entry name" value="CheR"/>
    <property type="match status" value="1"/>
</dbReference>
<evidence type="ECO:0000313" key="9">
    <source>
        <dbReference type="Proteomes" id="UP000503096"/>
    </source>
</evidence>
<dbReference type="SMART" id="SM00138">
    <property type="entry name" value="MeTrc"/>
    <property type="match status" value="1"/>
</dbReference>